<keyword evidence="1" id="KW-0863">Zinc-finger</keyword>
<dbReference type="Gene3D" id="3.30.160.60">
    <property type="entry name" value="Classic Zinc Finger"/>
    <property type="match status" value="1"/>
</dbReference>
<keyword evidence="1" id="KW-0479">Metal-binding</keyword>
<keyword evidence="4" id="KW-1185">Reference proteome</keyword>
<protein>
    <recommendedName>
        <fullName evidence="2">C2H2-type domain-containing protein</fullName>
    </recommendedName>
</protein>
<evidence type="ECO:0000313" key="3">
    <source>
        <dbReference type="EMBL" id="KAG8367967.1"/>
    </source>
</evidence>
<proteinExistence type="predicted"/>
<accession>A0AAV6WKG9</accession>
<dbReference type="GO" id="GO:0008270">
    <property type="term" value="F:zinc ion binding"/>
    <property type="evidence" value="ECO:0007669"/>
    <property type="project" value="UniProtKB-KW"/>
</dbReference>
<dbReference type="PANTHER" id="PTHR46547:SF7">
    <property type="entry name" value="ZINC FINGER PROTEIN GIS"/>
    <property type="match status" value="1"/>
</dbReference>
<dbReference type="Proteomes" id="UP000826271">
    <property type="component" value="Unassembled WGS sequence"/>
</dbReference>
<keyword evidence="1" id="KW-0862">Zinc</keyword>
<name>A0AAV6WKG9_9LAMI</name>
<dbReference type="PROSITE" id="PS50157">
    <property type="entry name" value="ZINC_FINGER_C2H2_2"/>
    <property type="match status" value="1"/>
</dbReference>
<sequence>MDNIERETLDYMNVDSFSQLPFIRPPPPFQEKGSPGAIRLFGKEFGGNYTTNSGDNKSDSTENNNSRKFECHYCSKNFPTSQALGGHQNAHKRERQQAKKAYLQPPIMHGLMNYSGLGLASARPMAYRSNTKLYGGYHEPQPINGSLVLWELTHESSLVHQQLPMFSSEDEMKPLLVSSSVSNSQRQFGYELKHEMQDHVSLDLHL</sequence>
<dbReference type="InterPro" id="IPR044291">
    <property type="entry name" value="GIS/GIS2/ZFP8"/>
</dbReference>
<dbReference type="Pfam" id="PF13912">
    <property type="entry name" value="zf-C2H2_6"/>
    <property type="match status" value="1"/>
</dbReference>
<dbReference type="InterPro" id="IPR013087">
    <property type="entry name" value="Znf_C2H2_type"/>
</dbReference>
<dbReference type="GO" id="GO:0009739">
    <property type="term" value="P:response to gibberellin"/>
    <property type="evidence" value="ECO:0007669"/>
    <property type="project" value="InterPro"/>
</dbReference>
<evidence type="ECO:0000313" key="4">
    <source>
        <dbReference type="Proteomes" id="UP000826271"/>
    </source>
</evidence>
<reference evidence="3" key="1">
    <citation type="submission" date="2019-10" db="EMBL/GenBank/DDBJ databases">
        <authorList>
            <person name="Zhang R."/>
            <person name="Pan Y."/>
            <person name="Wang J."/>
            <person name="Ma R."/>
            <person name="Yu S."/>
        </authorList>
    </citation>
    <scope>NUCLEOTIDE SEQUENCE</scope>
    <source>
        <strain evidence="3">LA-IB0</strain>
        <tissue evidence="3">Leaf</tissue>
    </source>
</reference>
<dbReference type="InterPro" id="IPR036236">
    <property type="entry name" value="Znf_C2H2_sf"/>
</dbReference>
<dbReference type="SUPFAM" id="SSF57667">
    <property type="entry name" value="beta-beta-alpha zinc fingers"/>
    <property type="match status" value="1"/>
</dbReference>
<dbReference type="EMBL" id="WHWC01000016">
    <property type="protein sequence ID" value="KAG8367967.1"/>
    <property type="molecule type" value="Genomic_DNA"/>
</dbReference>
<dbReference type="AlphaFoldDB" id="A0AAV6WKG9"/>
<evidence type="ECO:0000259" key="2">
    <source>
        <dbReference type="PROSITE" id="PS50157"/>
    </source>
</evidence>
<dbReference type="GO" id="GO:0003700">
    <property type="term" value="F:DNA-binding transcription factor activity"/>
    <property type="evidence" value="ECO:0007669"/>
    <property type="project" value="InterPro"/>
</dbReference>
<dbReference type="GO" id="GO:0010090">
    <property type="term" value="P:trichome morphogenesis"/>
    <property type="evidence" value="ECO:0007669"/>
    <property type="project" value="InterPro"/>
</dbReference>
<gene>
    <name evidence="3" type="ORF">BUALT_Bualt16G0127700</name>
</gene>
<evidence type="ECO:0000256" key="1">
    <source>
        <dbReference type="PROSITE-ProRule" id="PRU00042"/>
    </source>
</evidence>
<comment type="caution">
    <text evidence="3">The sequence shown here is derived from an EMBL/GenBank/DDBJ whole genome shotgun (WGS) entry which is preliminary data.</text>
</comment>
<dbReference type="PANTHER" id="PTHR46547">
    <property type="entry name" value="ZINC FINGER PROTEIN GIS"/>
    <property type="match status" value="1"/>
</dbReference>
<dbReference type="PROSITE" id="PS00028">
    <property type="entry name" value="ZINC_FINGER_C2H2_1"/>
    <property type="match status" value="1"/>
</dbReference>
<feature type="domain" description="C2H2-type" evidence="2">
    <location>
        <begin position="69"/>
        <end position="96"/>
    </location>
</feature>
<organism evidence="3 4">
    <name type="scientific">Buddleja alternifolia</name>
    <dbReference type="NCBI Taxonomy" id="168488"/>
    <lineage>
        <taxon>Eukaryota</taxon>
        <taxon>Viridiplantae</taxon>
        <taxon>Streptophyta</taxon>
        <taxon>Embryophyta</taxon>
        <taxon>Tracheophyta</taxon>
        <taxon>Spermatophyta</taxon>
        <taxon>Magnoliopsida</taxon>
        <taxon>eudicotyledons</taxon>
        <taxon>Gunneridae</taxon>
        <taxon>Pentapetalae</taxon>
        <taxon>asterids</taxon>
        <taxon>lamiids</taxon>
        <taxon>Lamiales</taxon>
        <taxon>Scrophulariaceae</taxon>
        <taxon>Buddlejeae</taxon>
        <taxon>Buddleja</taxon>
    </lineage>
</organism>